<feature type="non-terminal residue" evidence="6">
    <location>
        <position position="285"/>
    </location>
</feature>
<dbReference type="InterPro" id="IPR038408">
    <property type="entry name" value="GNK2_sf"/>
</dbReference>
<dbReference type="Pfam" id="PF01657">
    <property type="entry name" value="Stress-antifung"/>
    <property type="match status" value="1"/>
</dbReference>
<keyword evidence="2" id="KW-0677">Repeat</keyword>
<evidence type="ECO:0000256" key="1">
    <source>
        <dbReference type="ARBA" id="ARBA00022729"/>
    </source>
</evidence>
<keyword evidence="4" id="KW-0472">Membrane</keyword>
<protein>
    <recommendedName>
        <fullName evidence="5">Gnk2-homologous domain-containing protein</fullName>
    </recommendedName>
</protein>
<evidence type="ECO:0000259" key="5">
    <source>
        <dbReference type="PROSITE" id="PS51473"/>
    </source>
</evidence>
<dbReference type="PROSITE" id="PS51473">
    <property type="entry name" value="GNK2"/>
    <property type="match status" value="2"/>
</dbReference>
<reference evidence="6" key="1">
    <citation type="submission" date="2013-07" db="EMBL/GenBank/DDBJ databases">
        <title>The genome of Eucalyptus grandis.</title>
        <authorList>
            <person name="Schmutz J."/>
            <person name="Hayes R."/>
            <person name="Myburg A."/>
            <person name="Tuskan G."/>
            <person name="Grattapaglia D."/>
            <person name="Rokhsar D.S."/>
        </authorList>
    </citation>
    <scope>NUCLEOTIDE SEQUENCE</scope>
    <source>
        <tissue evidence="6">Leaf extractions</tissue>
    </source>
</reference>
<dbReference type="AlphaFoldDB" id="A0A059C9I1"/>
<feature type="domain" description="Gnk2-homologous" evidence="5">
    <location>
        <begin position="11"/>
        <end position="116"/>
    </location>
</feature>
<dbReference type="Gramene" id="KCW75007">
    <property type="protein sequence ID" value="KCW75007"/>
    <property type="gene ID" value="EUGRSUZ_E03773"/>
</dbReference>
<keyword evidence="1" id="KW-0732">Signal</keyword>
<dbReference type="PANTHER" id="PTHR32099">
    <property type="entry name" value="CYSTEINE-RICH REPEAT SECRETORY PROTEIN"/>
    <property type="match status" value="1"/>
</dbReference>
<dbReference type="CDD" id="cd23509">
    <property type="entry name" value="Gnk2-like"/>
    <property type="match status" value="2"/>
</dbReference>
<dbReference type="PANTHER" id="PTHR32099:SF105">
    <property type="entry name" value="CYSTEINE-RICH REPEAT SECRETORY PROTEIN 1"/>
    <property type="match status" value="1"/>
</dbReference>
<dbReference type="FunCoup" id="A0A059C9I1">
    <property type="interactions" value="339"/>
</dbReference>
<feature type="region of interest" description="Disordered" evidence="3">
    <location>
        <begin position="236"/>
        <end position="259"/>
    </location>
</feature>
<dbReference type="OMA" id="IREVAYM"/>
<organism evidence="6">
    <name type="scientific">Eucalyptus grandis</name>
    <name type="common">Flooded gum</name>
    <dbReference type="NCBI Taxonomy" id="71139"/>
    <lineage>
        <taxon>Eukaryota</taxon>
        <taxon>Viridiplantae</taxon>
        <taxon>Streptophyta</taxon>
        <taxon>Embryophyta</taxon>
        <taxon>Tracheophyta</taxon>
        <taxon>Spermatophyta</taxon>
        <taxon>Magnoliopsida</taxon>
        <taxon>eudicotyledons</taxon>
        <taxon>Gunneridae</taxon>
        <taxon>Pentapetalae</taxon>
        <taxon>rosids</taxon>
        <taxon>malvids</taxon>
        <taxon>Myrtales</taxon>
        <taxon>Myrtaceae</taxon>
        <taxon>Myrtoideae</taxon>
        <taxon>Eucalypteae</taxon>
        <taxon>Eucalyptus</taxon>
    </lineage>
</organism>
<name>A0A059C9I1_EUCGR</name>
<dbReference type="EMBL" id="KK198757">
    <property type="protein sequence ID" value="KCW75007.1"/>
    <property type="molecule type" value="Genomic_DNA"/>
</dbReference>
<dbReference type="InterPro" id="IPR002902">
    <property type="entry name" value="GNK2"/>
</dbReference>
<keyword evidence="4" id="KW-0812">Transmembrane</keyword>
<feature type="compositionally biased region" description="Pro residues" evidence="3">
    <location>
        <begin position="236"/>
        <end position="255"/>
    </location>
</feature>
<evidence type="ECO:0000313" key="6">
    <source>
        <dbReference type="EMBL" id="KCW75007.1"/>
    </source>
</evidence>
<dbReference type="STRING" id="71139.A0A059C9I1"/>
<feature type="non-terminal residue" evidence="6">
    <location>
        <position position="1"/>
    </location>
</feature>
<dbReference type="Gene3D" id="3.30.430.20">
    <property type="entry name" value="Gnk2 domain, C-X8-C-X2-C motif"/>
    <property type="match status" value="2"/>
</dbReference>
<evidence type="ECO:0000256" key="3">
    <source>
        <dbReference type="SAM" id="MobiDB-lite"/>
    </source>
</evidence>
<feature type="domain" description="Gnk2-homologous" evidence="5">
    <location>
        <begin position="122"/>
        <end position="225"/>
    </location>
</feature>
<keyword evidence="4" id="KW-1133">Transmembrane helix</keyword>
<feature type="transmembrane region" description="Helical" evidence="4">
    <location>
        <begin position="264"/>
        <end position="284"/>
    </location>
</feature>
<evidence type="ECO:0000256" key="2">
    <source>
        <dbReference type="ARBA" id="ARBA00022737"/>
    </source>
</evidence>
<dbReference type="FunFam" id="3.30.430.20:FF:000003">
    <property type="entry name" value="Cysteine-rich RLK (RECEPTOR-like protein kinase) 10"/>
    <property type="match status" value="1"/>
</dbReference>
<evidence type="ECO:0000256" key="4">
    <source>
        <dbReference type="SAM" id="Phobius"/>
    </source>
</evidence>
<dbReference type="InParanoid" id="A0A059C9I1"/>
<sequence length="285" mass="31181">VYTRSSESALAYPYHYCPNTTLFTPNSTYGSNLDALLSSLSSTANNSTDGFANATAGQNPPDQAYGLFLCRGDLDTAACSDCVSTGKQEILQRCPNQRVSVIWYDECMLRYSNESIFSVMEEMPVIRLANATNVSDPARFRQVLGRSIREVAYMASGSASGKKYATTEMNFTSLQRLYTMAMCTPDLMELECNRCLLSLNDILEREQIVGAFTPSCNARFELYPFYNVTAVRASPPPPVATSEGSPPPPHPPPVTTPEGKNNKFTVITIVIVVPTGGVMILLFLT</sequence>
<proteinExistence type="predicted"/>
<accession>A0A059C9I1</accession>
<dbReference type="eggNOG" id="ENOG502QWDY">
    <property type="taxonomic scope" value="Eukaryota"/>
</dbReference>
<gene>
    <name evidence="6" type="ORF">EUGRSUZ_E03773</name>
</gene>